<dbReference type="GO" id="GO:0004148">
    <property type="term" value="F:dihydrolipoyl dehydrogenase (NADH) activity"/>
    <property type="evidence" value="ECO:0007669"/>
    <property type="project" value="TreeGrafter"/>
</dbReference>
<comment type="catalytic activity">
    <reaction evidence="1 14">
        <text>NAD(+) + NADPH = NADH + NADP(+)</text>
        <dbReference type="Rhea" id="RHEA:11692"/>
        <dbReference type="ChEBI" id="CHEBI:57540"/>
        <dbReference type="ChEBI" id="CHEBI:57783"/>
        <dbReference type="ChEBI" id="CHEBI:57945"/>
        <dbReference type="ChEBI" id="CHEBI:58349"/>
        <dbReference type="EC" id="1.6.1.1"/>
    </reaction>
</comment>
<dbReference type="Pfam" id="PF02852">
    <property type="entry name" value="Pyr_redox_dim"/>
    <property type="match status" value="1"/>
</dbReference>
<keyword evidence="11 14" id="KW-0560">Oxidoreductase</keyword>
<evidence type="ECO:0000256" key="13">
    <source>
        <dbReference type="ARBA" id="ARBA00031183"/>
    </source>
</evidence>
<feature type="domain" description="FAD/NAD(P)-binding" evidence="17">
    <location>
        <begin position="6"/>
        <end position="325"/>
    </location>
</feature>
<protein>
    <recommendedName>
        <fullName evidence="6 14">Soluble pyridine nucleotide transhydrogenase</fullName>
        <shortName evidence="14">STH</shortName>
        <ecNumber evidence="5 14">1.6.1.1</ecNumber>
    </recommendedName>
    <alternativeName>
        <fullName evidence="13 14">NAD(P)(+) transhydrogenase [B-specific]</fullName>
    </alternativeName>
</protein>
<keyword evidence="8 14" id="KW-0285">Flavoprotein</keyword>
<evidence type="ECO:0000313" key="18">
    <source>
        <dbReference type="EMBL" id="GLK89462.1"/>
    </source>
</evidence>
<evidence type="ECO:0000256" key="9">
    <source>
        <dbReference type="ARBA" id="ARBA00022827"/>
    </source>
</evidence>
<evidence type="ECO:0000313" key="19">
    <source>
        <dbReference type="Proteomes" id="UP001143328"/>
    </source>
</evidence>
<dbReference type="InterPro" id="IPR023753">
    <property type="entry name" value="FAD/NAD-binding_dom"/>
</dbReference>
<keyword evidence="15" id="KW-0547">Nucleotide-binding</keyword>
<feature type="binding site" evidence="14">
    <location>
        <begin position="35"/>
        <end position="44"/>
    </location>
    <ligand>
        <name>FAD</name>
        <dbReference type="ChEBI" id="CHEBI:57692"/>
    </ligand>
</feature>
<evidence type="ECO:0000256" key="14">
    <source>
        <dbReference type="HAMAP-Rule" id="MF_00247"/>
    </source>
</evidence>
<dbReference type="SUPFAM" id="SSF55424">
    <property type="entry name" value="FAD/NAD-linked reductases, dimerisation (C-terminal) domain"/>
    <property type="match status" value="1"/>
</dbReference>
<evidence type="ECO:0000256" key="2">
    <source>
        <dbReference type="ARBA" id="ARBA00002842"/>
    </source>
</evidence>
<evidence type="ECO:0000256" key="6">
    <source>
        <dbReference type="ARBA" id="ARBA00016603"/>
    </source>
</evidence>
<dbReference type="InterPro" id="IPR001100">
    <property type="entry name" value="Pyr_nuc-diS_OxRdtase"/>
</dbReference>
<feature type="binding site" evidence="15">
    <location>
        <position position="53"/>
    </location>
    <ligand>
        <name>FAD</name>
        <dbReference type="ChEBI" id="CHEBI:57692"/>
    </ligand>
</feature>
<evidence type="ECO:0000256" key="10">
    <source>
        <dbReference type="ARBA" id="ARBA00022857"/>
    </source>
</evidence>
<comment type="similarity">
    <text evidence="4 14">Belongs to the class-I pyridine nucleotide-disulfide oxidoreductase family.</text>
</comment>
<evidence type="ECO:0000256" key="1">
    <source>
        <dbReference type="ARBA" id="ARBA00001815"/>
    </source>
</evidence>
<dbReference type="Gene3D" id="3.50.50.60">
    <property type="entry name" value="FAD/NAD(P)-binding domain"/>
    <property type="match status" value="2"/>
</dbReference>
<name>A0A9W6K610_9PSED</name>
<dbReference type="FunFam" id="3.50.50.60:FF:000008">
    <property type="entry name" value="Soluble pyridine nucleotide transhydrogenase"/>
    <property type="match status" value="1"/>
</dbReference>
<dbReference type="GO" id="GO:0050660">
    <property type="term" value="F:flavin adenine dinucleotide binding"/>
    <property type="evidence" value="ECO:0007669"/>
    <property type="project" value="TreeGrafter"/>
</dbReference>
<keyword evidence="12 14" id="KW-0520">NAD</keyword>
<dbReference type="GO" id="GO:0005829">
    <property type="term" value="C:cytosol"/>
    <property type="evidence" value="ECO:0007669"/>
    <property type="project" value="TreeGrafter"/>
</dbReference>
<evidence type="ECO:0000256" key="3">
    <source>
        <dbReference type="ARBA" id="ARBA00004496"/>
    </source>
</evidence>
<dbReference type="InterPro" id="IPR016156">
    <property type="entry name" value="FAD/NAD-linked_Rdtase_dimer_sf"/>
</dbReference>
<dbReference type="PIRSF" id="PIRSF000350">
    <property type="entry name" value="Mercury_reductase_MerA"/>
    <property type="match status" value="1"/>
</dbReference>
<dbReference type="PANTHER" id="PTHR22912">
    <property type="entry name" value="DISULFIDE OXIDOREDUCTASE"/>
    <property type="match status" value="1"/>
</dbReference>
<feature type="binding site" evidence="15">
    <location>
        <begin position="145"/>
        <end position="147"/>
    </location>
    <ligand>
        <name>FAD</name>
        <dbReference type="ChEBI" id="CHEBI:57692"/>
    </ligand>
</feature>
<dbReference type="PANTHER" id="PTHR22912:SF93">
    <property type="entry name" value="SOLUBLE PYRIDINE NUCLEOTIDE TRANSHYDROGENASE"/>
    <property type="match status" value="1"/>
</dbReference>
<dbReference type="Pfam" id="PF07992">
    <property type="entry name" value="Pyr_redox_2"/>
    <property type="match status" value="1"/>
</dbReference>
<keyword evidence="9 14" id="KW-0274">FAD</keyword>
<evidence type="ECO:0000259" key="16">
    <source>
        <dbReference type="Pfam" id="PF02852"/>
    </source>
</evidence>
<sequence>MAVYNYDVVVLGSGPAGEGAAMNAAKAGKKVAVVDNRREVGGNCLHLGTIPSKALRHSVRQIMQFNTNPMFRQIGEPRWFSFPDVLKSAERVISKQVTSRTSYYARNRVDLFYGTGSFSDEQTIEVVCPNGVVEKLVASQIIIATGSRPYRPADIDFHHERVYDSDTILTLSHTPRRLIIYGAGVIGCEYASIFSGLGVLVDLIDNRDQLLSFLDGEISDALSYHLRNNNVLVRHNEEYERIEGMDNGVVLHLKSGKKIKADALLWCNGRTGNTDKLGLENIGIKVNSRGQVEVDESYRTSVSNVFAAGDVIGWPSLASAAFDQGRSAAGSIIENGSWRFVNDVPTGIYTIPEISSIGKTEQELTAAKIPYEVGKAFFKGMARAQIAIEPVGMLKLLFHRETLEILGVHCFGYQASEIVHIGQAIMNQPGEANTIKYFVNTTFNYPTMAEAYRVAAFDGLNRLF</sequence>
<dbReference type="FunFam" id="3.30.390.30:FF:000002">
    <property type="entry name" value="Soluble pyridine nucleotide transhydrogenase"/>
    <property type="match status" value="1"/>
</dbReference>
<dbReference type="HAMAP" id="MF_00247">
    <property type="entry name" value="SthA"/>
    <property type="match status" value="1"/>
</dbReference>
<feature type="binding site" evidence="15">
    <location>
        <position position="116"/>
    </location>
    <ligand>
        <name>FAD</name>
        <dbReference type="ChEBI" id="CHEBI:57692"/>
    </ligand>
</feature>
<reference evidence="18" key="1">
    <citation type="journal article" date="2014" name="Int. J. Syst. Evol. Microbiol.">
        <title>Complete genome sequence of Corynebacterium casei LMG S-19264T (=DSM 44701T), isolated from a smear-ripened cheese.</title>
        <authorList>
            <consortium name="US DOE Joint Genome Institute (JGI-PGF)"/>
            <person name="Walter F."/>
            <person name="Albersmeier A."/>
            <person name="Kalinowski J."/>
            <person name="Ruckert C."/>
        </authorList>
    </citation>
    <scope>NUCLEOTIDE SEQUENCE</scope>
    <source>
        <strain evidence="18">VKM B-2935</strain>
    </source>
</reference>
<feature type="binding site" evidence="15">
    <location>
        <position position="310"/>
    </location>
    <ligand>
        <name>FAD</name>
        <dbReference type="ChEBI" id="CHEBI:57692"/>
    </ligand>
</feature>
<comment type="subcellular location">
    <subcellularLocation>
        <location evidence="3 14">Cytoplasm</location>
    </subcellularLocation>
</comment>
<dbReference type="EMBL" id="BSFN01000006">
    <property type="protein sequence ID" value="GLK89462.1"/>
    <property type="molecule type" value="Genomic_DNA"/>
</dbReference>
<feature type="binding site" evidence="15">
    <location>
        <begin position="182"/>
        <end position="189"/>
    </location>
    <ligand>
        <name>NAD(+)</name>
        <dbReference type="ChEBI" id="CHEBI:57540"/>
    </ligand>
</feature>
<feature type="binding site" evidence="15">
    <location>
        <position position="269"/>
    </location>
    <ligand>
        <name>NAD(+)</name>
        <dbReference type="ChEBI" id="CHEBI:57540"/>
    </ligand>
</feature>
<dbReference type="PRINTS" id="PR00411">
    <property type="entry name" value="PNDRDTASEI"/>
</dbReference>
<dbReference type="InterPro" id="IPR050151">
    <property type="entry name" value="Class-I_Pyr_Nuc-Dis_Oxidored"/>
</dbReference>
<dbReference type="GO" id="GO:0006739">
    <property type="term" value="P:NADP+ metabolic process"/>
    <property type="evidence" value="ECO:0007669"/>
    <property type="project" value="UniProtKB-UniRule"/>
</dbReference>
<keyword evidence="7 14" id="KW-0963">Cytoplasm</keyword>
<dbReference type="InterPro" id="IPR004099">
    <property type="entry name" value="Pyr_nucl-diS_OxRdtase_dimer"/>
</dbReference>
<dbReference type="Gene3D" id="3.30.390.30">
    <property type="match status" value="1"/>
</dbReference>
<accession>A0A9W6K610</accession>
<comment type="caution">
    <text evidence="18">The sequence shown here is derived from an EMBL/GenBank/DDBJ whole genome shotgun (WGS) entry which is preliminary data.</text>
</comment>
<keyword evidence="19" id="KW-1185">Reference proteome</keyword>
<dbReference type="EC" id="1.6.1.1" evidence="5 14"/>
<gene>
    <name evidence="14 18" type="primary">sthA</name>
    <name evidence="18" type="ORF">GCM10017655_25240</name>
</gene>
<reference evidence="18" key="2">
    <citation type="submission" date="2023-01" db="EMBL/GenBank/DDBJ databases">
        <authorList>
            <person name="Sun Q."/>
            <person name="Evtushenko L."/>
        </authorList>
    </citation>
    <scope>NUCLEOTIDE SEQUENCE</scope>
    <source>
        <strain evidence="18">VKM B-2935</strain>
    </source>
</reference>
<evidence type="ECO:0000259" key="17">
    <source>
        <dbReference type="Pfam" id="PF07992"/>
    </source>
</evidence>
<keyword evidence="10 14" id="KW-0521">NADP</keyword>
<evidence type="ECO:0000256" key="11">
    <source>
        <dbReference type="ARBA" id="ARBA00023002"/>
    </source>
</evidence>
<evidence type="ECO:0000256" key="8">
    <source>
        <dbReference type="ARBA" id="ARBA00022630"/>
    </source>
</evidence>
<evidence type="ECO:0000256" key="4">
    <source>
        <dbReference type="ARBA" id="ARBA00007532"/>
    </source>
</evidence>
<dbReference type="InterPro" id="IPR036188">
    <property type="entry name" value="FAD/NAD-bd_sf"/>
</dbReference>
<dbReference type="GO" id="GO:0006103">
    <property type="term" value="P:2-oxoglutarate metabolic process"/>
    <property type="evidence" value="ECO:0007669"/>
    <property type="project" value="TreeGrafter"/>
</dbReference>
<dbReference type="SUPFAM" id="SSF51905">
    <property type="entry name" value="FAD/NAD(P)-binding domain"/>
    <property type="match status" value="1"/>
</dbReference>
<dbReference type="GO" id="GO:0003957">
    <property type="term" value="F:NAD(P)+ transhydrogenase (Si-specific) activity"/>
    <property type="evidence" value="ECO:0007669"/>
    <property type="project" value="UniProtKB-UniRule"/>
</dbReference>
<evidence type="ECO:0000256" key="15">
    <source>
        <dbReference type="PIRSR" id="PIRSR000350-3"/>
    </source>
</evidence>
<dbReference type="RefSeq" id="WP_271195656.1">
    <property type="nucleotide sequence ID" value="NZ_BSFN01000006.1"/>
</dbReference>
<dbReference type="PRINTS" id="PR00368">
    <property type="entry name" value="FADPNR"/>
</dbReference>
<comment type="cofactor">
    <cofactor evidence="14 15">
        <name>FAD</name>
        <dbReference type="ChEBI" id="CHEBI:57692"/>
    </cofactor>
    <text evidence="14 15">Binds 1 FAD per subunit.</text>
</comment>
<organism evidence="18 19">
    <name type="scientific">Pseudomonas turukhanskensis</name>
    <dbReference type="NCBI Taxonomy" id="1806536"/>
    <lineage>
        <taxon>Bacteria</taxon>
        <taxon>Pseudomonadati</taxon>
        <taxon>Pseudomonadota</taxon>
        <taxon>Gammaproteobacteria</taxon>
        <taxon>Pseudomonadales</taxon>
        <taxon>Pseudomonadaceae</taxon>
        <taxon>Pseudomonas</taxon>
    </lineage>
</organism>
<comment type="function">
    <text evidence="2 14">Conversion of NADPH, generated by peripheral catabolic pathways, to NADH, which can enter the respiratory chain for energy generation.</text>
</comment>
<evidence type="ECO:0000256" key="5">
    <source>
        <dbReference type="ARBA" id="ARBA00012772"/>
    </source>
</evidence>
<dbReference type="NCBIfam" id="NF003585">
    <property type="entry name" value="PRK05249.1"/>
    <property type="match status" value="1"/>
</dbReference>
<evidence type="ECO:0000256" key="7">
    <source>
        <dbReference type="ARBA" id="ARBA00022490"/>
    </source>
</evidence>
<dbReference type="AlphaFoldDB" id="A0A9W6K610"/>
<dbReference type="Proteomes" id="UP001143328">
    <property type="component" value="Unassembled WGS sequence"/>
</dbReference>
<proteinExistence type="inferred from homology"/>
<dbReference type="InterPro" id="IPR022962">
    <property type="entry name" value="STH_gammaproteobact"/>
</dbReference>
<feature type="domain" description="Pyridine nucleotide-disulphide oxidoreductase dimerisation" evidence="16">
    <location>
        <begin position="344"/>
        <end position="455"/>
    </location>
</feature>
<evidence type="ECO:0000256" key="12">
    <source>
        <dbReference type="ARBA" id="ARBA00023027"/>
    </source>
</evidence>